<dbReference type="GO" id="GO:0032259">
    <property type="term" value="P:methylation"/>
    <property type="evidence" value="ECO:0007669"/>
    <property type="project" value="UniProtKB-KW"/>
</dbReference>
<name>A0A6S6S2H6_9BACT</name>
<dbReference type="EMBL" id="CACVAQ010000020">
    <property type="protein sequence ID" value="CAA6799089.1"/>
    <property type="molecule type" value="Genomic_DNA"/>
</dbReference>
<evidence type="ECO:0000313" key="1">
    <source>
        <dbReference type="EMBL" id="CAA6799089.1"/>
    </source>
</evidence>
<keyword evidence="1" id="KW-0489">Methyltransferase</keyword>
<organism evidence="1">
    <name type="scientific">uncultured Aureispira sp</name>
    <dbReference type="NCBI Taxonomy" id="1331704"/>
    <lineage>
        <taxon>Bacteria</taxon>
        <taxon>Pseudomonadati</taxon>
        <taxon>Bacteroidota</taxon>
        <taxon>Saprospiria</taxon>
        <taxon>Saprospirales</taxon>
        <taxon>Saprospiraceae</taxon>
        <taxon>Aureispira</taxon>
        <taxon>environmental samples</taxon>
    </lineage>
</organism>
<proteinExistence type="predicted"/>
<dbReference type="SUPFAM" id="SSF53335">
    <property type="entry name" value="S-adenosyl-L-methionine-dependent methyltransferases"/>
    <property type="match status" value="1"/>
</dbReference>
<keyword evidence="1" id="KW-0808">Transferase</keyword>
<accession>A0A6S6S2H6</accession>
<dbReference type="InterPro" id="IPR029063">
    <property type="entry name" value="SAM-dependent_MTases_sf"/>
</dbReference>
<dbReference type="Pfam" id="PF13578">
    <property type="entry name" value="Methyltransf_24"/>
    <property type="match status" value="1"/>
</dbReference>
<gene>
    <name evidence="1" type="ORF">HELGO_WM10317</name>
</gene>
<sequence length="275" mass="31947">MSIGQRFLRFYWQAQTKYTIHSPFVFSLIEEVIEDHRIYYDFNALDRLRMLSEKDNSRLQVVDLGAGSKVDKTPSRSIASIAKNAVSPKWQCELLFRLVHHLQPQNRLELGTSIGISSLYQYIPLRKAPFYTLEGCPNIAKIAAANFKKLKATQIRQLIGDFSQTLPKALQEMERLDYVFIDGNHQMKPTLSYFETCLKYSHNDTIFVFDDIYWSDEMLAAWEAIKAHPQVTLSIDLFFMGIVFLRSEQKEVQHFKIVPAKYKPWKMGFFAPSKG</sequence>
<dbReference type="Gene3D" id="3.40.50.150">
    <property type="entry name" value="Vaccinia Virus protein VP39"/>
    <property type="match status" value="1"/>
</dbReference>
<protein>
    <submittedName>
        <fullName evidence="1">SAM-dependent methyltransferase</fullName>
    </submittedName>
</protein>
<reference evidence="1" key="1">
    <citation type="submission" date="2020-01" db="EMBL/GenBank/DDBJ databases">
        <authorList>
            <person name="Meier V. D."/>
            <person name="Meier V D."/>
        </authorList>
    </citation>
    <scope>NUCLEOTIDE SEQUENCE</scope>
    <source>
        <strain evidence="1">HLG_WM_MAG_10</strain>
    </source>
</reference>
<dbReference type="GO" id="GO:0008168">
    <property type="term" value="F:methyltransferase activity"/>
    <property type="evidence" value="ECO:0007669"/>
    <property type="project" value="UniProtKB-KW"/>
</dbReference>
<dbReference type="AlphaFoldDB" id="A0A6S6S2H6"/>